<accession>A0A6A6ZRH1</accession>
<name>A0A6A6ZRH1_9PLEO</name>
<proteinExistence type="predicted"/>
<dbReference type="AlphaFoldDB" id="A0A6A6ZRH1"/>
<feature type="region of interest" description="Disordered" evidence="1">
    <location>
        <begin position="140"/>
        <end position="164"/>
    </location>
</feature>
<dbReference type="EMBL" id="MU006233">
    <property type="protein sequence ID" value="KAF2823044.1"/>
    <property type="molecule type" value="Genomic_DNA"/>
</dbReference>
<dbReference type="OrthoDB" id="3944493at2759"/>
<evidence type="ECO:0000256" key="1">
    <source>
        <dbReference type="SAM" id="MobiDB-lite"/>
    </source>
</evidence>
<sequence length="205" mass="23181">MSPKKSRHDKVRVFVPPQPSRNGCLLPGPAGQVEAFASASVRARTGSNGRPAWWCKTDKLVVFDGINLRVDGQVTVHTRTSKGLSIARRRGDTETIIIPMDCAHCQEMLNRHEWKYDIQVCKRSVCWDCKERCKWEHEQTNKEHAASVTATTERNRDRADSVLQDNEVSEEDLMQKMGIEQGRPKSPIEAVGGIAERLENTNIWS</sequence>
<organism evidence="2 3">
    <name type="scientific">Ophiobolus disseminans</name>
    <dbReference type="NCBI Taxonomy" id="1469910"/>
    <lineage>
        <taxon>Eukaryota</taxon>
        <taxon>Fungi</taxon>
        <taxon>Dikarya</taxon>
        <taxon>Ascomycota</taxon>
        <taxon>Pezizomycotina</taxon>
        <taxon>Dothideomycetes</taxon>
        <taxon>Pleosporomycetidae</taxon>
        <taxon>Pleosporales</taxon>
        <taxon>Pleosporineae</taxon>
        <taxon>Phaeosphaeriaceae</taxon>
        <taxon>Ophiobolus</taxon>
    </lineage>
</organism>
<evidence type="ECO:0000313" key="3">
    <source>
        <dbReference type="Proteomes" id="UP000799424"/>
    </source>
</evidence>
<gene>
    <name evidence="2" type="ORF">CC86DRAFT_299693</name>
</gene>
<keyword evidence="3" id="KW-1185">Reference proteome</keyword>
<reference evidence="2" key="1">
    <citation type="journal article" date="2020" name="Stud. Mycol.">
        <title>101 Dothideomycetes genomes: a test case for predicting lifestyles and emergence of pathogens.</title>
        <authorList>
            <person name="Haridas S."/>
            <person name="Albert R."/>
            <person name="Binder M."/>
            <person name="Bloem J."/>
            <person name="Labutti K."/>
            <person name="Salamov A."/>
            <person name="Andreopoulos B."/>
            <person name="Baker S."/>
            <person name="Barry K."/>
            <person name="Bills G."/>
            <person name="Bluhm B."/>
            <person name="Cannon C."/>
            <person name="Castanera R."/>
            <person name="Culley D."/>
            <person name="Daum C."/>
            <person name="Ezra D."/>
            <person name="Gonzalez J."/>
            <person name="Henrissat B."/>
            <person name="Kuo A."/>
            <person name="Liang C."/>
            <person name="Lipzen A."/>
            <person name="Lutzoni F."/>
            <person name="Magnuson J."/>
            <person name="Mondo S."/>
            <person name="Nolan M."/>
            <person name="Ohm R."/>
            <person name="Pangilinan J."/>
            <person name="Park H.-J."/>
            <person name="Ramirez L."/>
            <person name="Alfaro M."/>
            <person name="Sun H."/>
            <person name="Tritt A."/>
            <person name="Yoshinaga Y."/>
            <person name="Zwiers L.-H."/>
            <person name="Turgeon B."/>
            <person name="Goodwin S."/>
            <person name="Spatafora J."/>
            <person name="Crous P."/>
            <person name="Grigoriev I."/>
        </authorList>
    </citation>
    <scope>NUCLEOTIDE SEQUENCE</scope>
    <source>
        <strain evidence="2">CBS 113818</strain>
    </source>
</reference>
<evidence type="ECO:0000313" key="2">
    <source>
        <dbReference type="EMBL" id="KAF2823044.1"/>
    </source>
</evidence>
<protein>
    <submittedName>
        <fullName evidence="2">Uncharacterized protein</fullName>
    </submittedName>
</protein>
<dbReference type="Proteomes" id="UP000799424">
    <property type="component" value="Unassembled WGS sequence"/>
</dbReference>